<keyword evidence="3 6" id="KW-0812">Transmembrane</keyword>
<evidence type="ECO:0000256" key="1">
    <source>
        <dbReference type="ARBA" id="ARBA00004651"/>
    </source>
</evidence>
<proteinExistence type="predicted"/>
<dbReference type="InterPro" id="IPR036866">
    <property type="entry name" value="RibonucZ/Hydroxyglut_hydro"/>
</dbReference>
<dbReference type="InterPro" id="IPR052159">
    <property type="entry name" value="Competence_DNA_uptake"/>
</dbReference>
<keyword evidence="9" id="KW-1185">Reference proteome</keyword>
<dbReference type="OrthoDB" id="9761531at2"/>
<dbReference type="NCBIfam" id="TIGR00360">
    <property type="entry name" value="ComEC_N-term"/>
    <property type="match status" value="1"/>
</dbReference>
<evidence type="ECO:0000256" key="2">
    <source>
        <dbReference type="ARBA" id="ARBA00022475"/>
    </source>
</evidence>
<feature type="transmembrane region" description="Helical" evidence="6">
    <location>
        <begin position="380"/>
        <end position="405"/>
    </location>
</feature>
<feature type="transmembrane region" description="Helical" evidence="6">
    <location>
        <begin position="236"/>
        <end position="258"/>
    </location>
</feature>
<dbReference type="SUPFAM" id="SSF56281">
    <property type="entry name" value="Metallo-hydrolase/oxidoreductase"/>
    <property type="match status" value="1"/>
</dbReference>
<name>A0A2M8RWA8_9PAST</name>
<feature type="transmembrane region" description="Helical" evidence="6">
    <location>
        <begin position="417"/>
        <end position="437"/>
    </location>
</feature>
<feature type="transmembrane region" description="Helical" evidence="6">
    <location>
        <begin position="472"/>
        <end position="492"/>
    </location>
</feature>
<feature type="transmembrane region" description="Helical" evidence="6">
    <location>
        <begin position="343"/>
        <end position="359"/>
    </location>
</feature>
<feature type="transmembrane region" description="Helical" evidence="6">
    <location>
        <begin position="35"/>
        <end position="54"/>
    </location>
</feature>
<keyword evidence="5 6" id="KW-0472">Membrane</keyword>
<dbReference type="SMART" id="SM00849">
    <property type="entry name" value="Lactamase_B"/>
    <property type="match status" value="1"/>
</dbReference>
<dbReference type="GO" id="GO:0005886">
    <property type="term" value="C:plasma membrane"/>
    <property type="evidence" value="ECO:0007669"/>
    <property type="project" value="UniProtKB-SubCell"/>
</dbReference>
<reference evidence="8 9" key="1">
    <citation type="submission" date="2017-11" db="EMBL/GenBank/DDBJ databases">
        <title>Reclassification of Bisgaard taxon 5 as Caviibacterium pharyngocola gen. nov., sp. nov.</title>
        <authorList>
            <person name="Christensen H."/>
        </authorList>
    </citation>
    <scope>NUCLEOTIDE SEQUENCE [LARGE SCALE GENOMIC DNA]</scope>
    <source>
        <strain evidence="8 9">7_3</strain>
    </source>
</reference>
<evidence type="ECO:0000256" key="5">
    <source>
        <dbReference type="ARBA" id="ARBA00023136"/>
    </source>
</evidence>
<keyword evidence="2" id="KW-1003">Cell membrane</keyword>
<dbReference type="InterPro" id="IPR004797">
    <property type="entry name" value="Competence_ComEC/Rec2"/>
</dbReference>
<dbReference type="InterPro" id="IPR001279">
    <property type="entry name" value="Metallo-B-lactamas"/>
</dbReference>
<dbReference type="AlphaFoldDB" id="A0A2M8RWA8"/>
<accession>A0A2M8RWA8</accession>
<comment type="caution">
    <text evidence="8">The sequence shown here is derived from an EMBL/GenBank/DDBJ whole genome shotgun (WGS) entry which is preliminary data.</text>
</comment>
<dbReference type="EMBL" id="PHGZ01000013">
    <property type="protein sequence ID" value="PJG83169.1"/>
    <property type="molecule type" value="Genomic_DNA"/>
</dbReference>
<dbReference type="Proteomes" id="UP000230282">
    <property type="component" value="Unassembled WGS sequence"/>
</dbReference>
<protein>
    <submittedName>
        <fullName evidence="8">DNA internalization-related competence protein ComEC/Rec2</fullName>
    </submittedName>
</protein>
<dbReference type="Gene3D" id="3.60.15.10">
    <property type="entry name" value="Ribonuclease Z/Hydroxyacylglutathione hydrolase-like"/>
    <property type="match status" value="1"/>
</dbReference>
<feature type="transmembrane region" description="Helical" evidence="6">
    <location>
        <begin position="12"/>
        <end position="29"/>
    </location>
</feature>
<dbReference type="PANTHER" id="PTHR30619:SF1">
    <property type="entry name" value="RECOMBINATION PROTEIN 2"/>
    <property type="match status" value="1"/>
</dbReference>
<dbReference type="PANTHER" id="PTHR30619">
    <property type="entry name" value="DNA INTERNALIZATION/COMPETENCE PROTEIN COMEC/REC2"/>
    <property type="match status" value="1"/>
</dbReference>
<evidence type="ECO:0000313" key="8">
    <source>
        <dbReference type="EMBL" id="PJG83169.1"/>
    </source>
</evidence>
<dbReference type="Pfam" id="PF03772">
    <property type="entry name" value="Competence"/>
    <property type="match status" value="1"/>
</dbReference>
<evidence type="ECO:0000259" key="7">
    <source>
        <dbReference type="SMART" id="SM00849"/>
    </source>
</evidence>
<evidence type="ECO:0000256" key="6">
    <source>
        <dbReference type="SAM" id="Phobius"/>
    </source>
</evidence>
<dbReference type="InterPro" id="IPR025405">
    <property type="entry name" value="DUF4131"/>
</dbReference>
<feature type="transmembrane region" description="Helical" evidence="6">
    <location>
        <begin position="319"/>
        <end position="337"/>
    </location>
</feature>
<evidence type="ECO:0000256" key="3">
    <source>
        <dbReference type="ARBA" id="ARBA00022692"/>
    </source>
</evidence>
<dbReference type="InterPro" id="IPR004477">
    <property type="entry name" value="ComEC_N"/>
</dbReference>
<dbReference type="NCBIfam" id="TIGR00361">
    <property type="entry name" value="ComEC_Rec2"/>
    <property type="match status" value="1"/>
</dbReference>
<dbReference type="Pfam" id="PF13567">
    <property type="entry name" value="DUF4131"/>
    <property type="match status" value="1"/>
</dbReference>
<evidence type="ECO:0000256" key="4">
    <source>
        <dbReference type="ARBA" id="ARBA00022989"/>
    </source>
</evidence>
<dbReference type="InterPro" id="IPR035681">
    <property type="entry name" value="ComA-like_MBL"/>
</dbReference>
<keyword evidence="4 6" id="KW-1133">Transmembrane helix</keyword>
<dbReference type="Pfam" id="PF00753">
    <property type="entry name" value="Lactamase_B"/>
    <property type="match status" value="1"/>
</dbReference>
<dbReference type="CDD" id="cd07731">
    <property type="entry name" value="ComA-like_MBL-fold"/>
    <property type="match status" value="1"/>
</dbReference>
<sequence length="802" mass="90839">MKRIEANRDCLIASVIFSALSLLWVPKAGLLEWRYAFAAAGVCGVIGIAAFAFGRYRTVNGMFIIIWTIGWSAYFHSQALSLLQQAEQVSALPKKVTTEFYIEEILRQADYQTLVISAKFAPHFTAQRAYARWTSAEPVKAGEYWRGELQLRSISSLLNEGGFDRQKWYFAKHITAYANIKSAVKIKQDFSFRQSKLNRALKDTEHLASRGLLLALGFGERAWLDNDIWEGYRQTNTAHLIAISGLHIGLAMLIGFGLCRMVQFLLPTRLISPLLPLCGAVFFAWFYALLAGFSIPTFRAITALIMVAFFRFNRRYYSVWRLLCYVVTLLLILDPMMLLSASFWLSVGAVACLILWYRLMPLSLFLWRGKSLEQRFQAKVRYVFGLFHLQFGLILLFTPAQLFFFNGTSLNGFIANLLAVPFFSFLLVPVILFAVITDGACYSWTAADYFARFINALLARLQGYWTDLSWQQSFLFTALCLLLLAGYAQGLLRKHADSSKFQSVLSKPPFLSLNPQALPAQNWLKKVRIFALSGGTVCFIAWANESFDTVRWRMETLDVGQGLATLIVQGKRAILYDTGAGWQNGSMAKSEILPYLRRRGLTLEKLILSHDDNDHSGGAREILGAYSKVELITSSRRNYGESHRTFCYKGQQWQWGDLHMRVLSPQNIVDRADNPHSCVLLIDDGKRRVLLTGDADVMTENQFVAELNKIDVLQVGHHGSKSSTGSRLVTKTEPEIAVISSGRWNPWRFPHSEVVNRLKAQQSAVYNTAVFGQINVIFYTDKMEVKFVRSDFAPWYRGVIGI</sequence>
<comment type="subcellular location">
    <subcellularLocation>
        <location evidence="1">Cell membrane</location>
        <topology evidence="1">Multi-pass membrane protein</topology>
    </subcellularLocation>
</comment>
<dbReference type="GO" id="GO:0030420">
    <property type="term" value="P:establishment of competence for transformation"/>
    <property type="evidence" value="ECO:0007669"/>
    <property type="project" value="InterPro"/>
</dbReference>
<feature type="domain" description="Metallo-beta-lactamase" evidence="7">
    <location>
        <begin position="561"/>
        <end position="743"/>
    </location>
</feature>
<feature type="transmembrane region" description="Helical" evidence="6">
    <location>
        <begin position="270"/>
        <end position="287"/>
    </location>
</feature>
<organism evidence="8 9">
    <name type="scientific">Caviibacterium pharyngocola</name>
    <dbReference type="NCBI Taxonomy" id="28159"/>
    <lineage>
        <taxon>Bacteria</taxon>
        <taxon>Pseudomonadati</taxon>
        <taxon>Pseudomonadota</taxon>
        <taxon>Gammaproteobacteria</taxon>
        <taxon>Pasteurellales</taxon>
        <taxon>Pasteurellaceae</taxon>
        <taxon>Caviibacterium</taxon>
    </lineage>
</organism>
<evidence type="ECO:0000313" key="9">
    <source>
        <dbReference type="Proteomes" id="UP000230282"/>
    </source>
</evidence>
<gene>
    <name evidence="8" type="ORF">CVP04_07185</name>
</gene>